<reference evidence="1 2" key="1">
    <citation type="journal article" date="2014" name="Am. J. Bot.">
        <title>Genome assembly and annotation for red clover (Trifolium pratense; Fabaceae).</title>
        <authorList>
            <person name="Istvanek J."/>
            <person name="Jaros M."/>
            <person name="Krenek A."/>
            <person name="Repkova J."/>
        </authorList>
    </citation>
    <scope>NUCLEOTIDE SEQUENCE [LARGE SCALE GENOMIC DNA]</scope>
    <source>
        <strain evidence="2">cv. Tatra</strain>
        <tissue evidence="1">Young leaves</tissue>
    </source>
</reference>
<gene>
    <name evidence="1" type="ORF">L195_g062528</name>
</gene>
<proteinExistence type="predicted"/>
<dbReference type="EMBL" id="ASHM01177461">
    <property type="protein sequence ID" value="PNX65300.1"/>
    <property type="molecule type" value="Genomic_DNA"/>
</dbReference>
<dbReference type="AlphaFoldDB" id="A0A2K3KG94"/>
<organism evidence="1 2">
    <name type="scientific">Trifolium pratense</name>
    <name type="common">Red clover</name>
    <dbReference type="NCBI Taxonomy" id="57577"/>
    <lineage>
        <taxon>Eukaryota</taxon>
        <taxon>Viridiplantae</taxon>
        <taxon>Streptophyta</taxon>
        <taxon>Embryophyta</taxon>
        <taxon>Tracheophyta</taxon>
        <taxon>Spermatophyta</taxon>
        <taxon>Magnoliopsida</taxon>
        <taxon>eudicotyledons</taxon>
        <taxon>Gunneridae</taxon>
        <taxon>Pentapetalae</taxon>
        <taxon>rosids</taxon>
        <taxon>fabids</taxon>
        <taxon>Fabales</taxon>
        <taxon>Fabaceae</taxon>
        <taxon>Papilionoideae</taxon>
        <taxon>50 kb inversion clade</taxon>
        <taxon>NPAAA clade</taxon>
        <taxon>Hologalegina</taxon>
        <taxon>IRL clade</taxon>
        <taxon>Trifolieae</taxon>
        <taxon>Trifolium</taxon>
    </lineage>
</organism>
<accession>A0A2K3KG94</accession>
<evidence type="ECO:0000313" key="1">
    <source>
        <dbReference type="EMBL" id="PNX65300.1"/>
    </source>
</evidence>
<evidence type="ECO:0000313" key="2">
    <source>
        <dbReference type="Proteomes" id="UP000236291"/>
    </source>
</evidence>
<sequence>MKANNFDVEPYFLNQGWKRYFDMLNGPIYPELLKHFWMKAKIFTKYEAKQEELQAIENNPRLKGKSRKEMGLIEFTVTPRTNYP</sequence>
<name>A0A2K3KG94_TRIPR</name>
<protein>
    <submittedName>
        <fullName evidence="1">Cullin-like protein</fullName>
    </submittedName>
</protein>
<dbReference type="Proteomes" id="UP000236291">
    <property type="component" value="Unassembled WGS sequence"/>
</dbReference>
<reference evidence="1 2" key="2">
    <citation type="journal article" date="2017" name="Front. Plant Sci.">
        <title>Gene Classification and Mining of Molecular Markers Useful in Red Clover (Trifolium pratense) Breeding.</title>
        <authorList>
            <person name="Istvanek J."/>
            <person name="Dluhosova J."/>
            <person name="Dluhos P."/>
            <person name="Patkova L."/>
            <person name="Nedelnik J."/>
            <person name="Repkova J."/>
        </authorList>
    </citation>
    <scope>NUCLEOTIDE SEQUENCE [LARGE SCALE GENOMIC DNA]</scope>
    <source>
        <strain evidence="2">cv. Tatra</strain>
        <tissue evidence="1">Young leaves</tissue>
    </source>
</reference>
<comment type="caution">
    <text evidence="1">The sequence shown here is derived from an EMBL/GenBank/DDBJ whole genome shotgun (WGS) entry which is preliminary data.</text>
</comment>